<accession>A0A8S5V2X0</accession>
<evidence type="ECO:0000313" key="1">
    <source>
        <dbReference type="EMBL" id="DAG01073.1"/>
    </source>
</evidence>
<organism evidence="1">
    <name type="scientific">Siphoviridae sp. ct6YY1</name>
    <dbReference type="NCBI Taxonomy" id="2825343"/>
    <lineage>
        <taxon>Viruses</taxon>
        <taxon>Duplodnaviria</taxon>
        <taxon>Heunggongvirae</taxon>
        <taxon>Uroviricota</taxon>
        <taxon>Caudoviricetes</taxon>
    </lineage>
</organism>
<reference evidence="1" key="1">
    <citation type="journal article" date="2021" name="Proc. Natl. Acad. Sci. U.S.A.">
        <title>A Catalog of Tens of Thousands of Viruses from Human Metagenomes Reveals Hidden Associations with Chronic Diseases.</title>
        <authorList>
            <person name="Tisza M.J."/>
            <person name="Buck C.B."/>
        </authorList>
    </citation>
    <scope>NUCLEOTIDE SEQUENCE</scope>
    <source>
        <strain evidence="1">Ct6YY1</strain>
    </source>
</reference>
<sequence length="52" mass="6155">MKESHATSLFVCSQTLFVLAQLKLHDCLFLRKFCLFWRYHLLFCACANMVRA</sequence>
<dbReference type="EMBL" id="BK016186">
    <property type="protein sequence ID" value="DAG01073.1"/>
    <property type="molecule type" value="Genomic_DNA"/>
</dbReference>
<name>A0A8S5V2X0_9CAUD</name>
<proteinExistence type="predicted"/>
<protein>
    <submittedName>
        <fullName evidence="1">Uncharacterized protein</fullName>
    </submittedName>
</protein>